<evidence type="ECO:0000313" key="2">
    <source>
        <dbReference type="Proteomes" id="UP001596071"/>
    </source>
</evidence>
<gene>
    <name evidence="1" type="ORF">ACFPTP_04415</name>
</gene>
<keyword evidence="2" id="KW-1185">Reference proteome</keyword>
<name>A0ABW0TVF2_9BACL</name>
<comment type="caution">
    <text evidence="1">The sequence shown here is derived from an EMBL/GenBank/DDBJ whole genome shotgun (WGS) entry which is preliminary data.</text>
</comment>
<proteinExistence type="predicted"/>
<organism evidence="1 2">
    <name type="scientific">Sporosarcina koreensis</name>
    <dbReference type="NCBI Taxonomy" id="334735"/>
    <lineage>
        <taxon>Bacteria</taxon>
        <taxon>Bacillati</taxon>
        <taxon>Bacillota</taxon>
        <taxon>Bacilli</taxon>
        <taxon>Bacillales</taxon>
        <taxon>Caryophanaceae</taxon>
        <taxon>Sporosarcina</taxon>
    </lineage>
</organism>
<accession>A0ABW0TVF2</accession>
<dbReference type="RefSeq" id="WP_381442549.1">
    <property type="nucleotide sequence ID" value="NZ_JBHSNP010000009.1"/>
</dbReference>
<evidence type="ECO:0000313" key="1">
    <source>
        <dbReference type="EMBL" id="MFC5602455.1"/>
    </source>
</evidence>
<protein>
    <submittedName>
        <fullName evidence="1">Uncharacterized protein</fullName>
    </submittedName>
</protein>
<dbReference type="EMBL" id="JBHSNP010000009">
    <property type="protein sequence ID" value="MFC5602455.1"/>
    <property type="molecule type" value="Genomic_DNA"/>
</dbReference>
<dbReference type="Proteomes" id="UP001596071">
    <property type="component" value="Unassembled WGS sequence"/>
</dbReference>
<reference evidence="2" key="1">
    <citation type="journal article" date="2019" name="Int. J. Syst. Evol. Microbiol.">
        <title>The Global Catalogue of Microorganisms (GCM) 10K type strain sequencing project: providing services to taxonomists for standard genome sequencing and annotation.</title>
        <authorList>
            <consortium name="The Broad Institute Genomics Platform"/>
            <consortium name="The Broad Institute Genome Sequencing Center for Infectious Disease"/>
            <person name="Wu L."/>
            <person name="Ma J."/>
        </authorList>
    </citation>
    <scope>NUCLEOTIDE SEQUENCE [LARGE SCALE GENOMIC DNA]</scope>
    <source>
        <strain evidence="2">KACC 11299</strain>
    </source>
</reference>
<sequence length="126" mass="14803">MYFIDQEHKGNYEWMMERMKLISNQDVQFESTVYIGAIPDIFRKLDKFKMKPSDSPLWQLTEWDEEKGEHKFTHPALTGSTRRMCEFAVSLFNGYPVGLDEVLGSVTSEKFRKSLVQAFKIRAQIK</sequence>